<dbReference type="InterPro" id="IPR027417">
    <property type="entry name" value="P-loop_NTPase"/>
</dbReference>
<dbReference type="AlphaFoldDB" id="A0A543DKE5"/>
<dbReference type="Proteomes" id="UP000315677">
    <property type="component" value="Unassembled WGS sequence"/>
</dbReference>
<name>A0A543DKE5_9PSEU</name>
<keyword evidence="2" id="KW-1185">Reference proteome</keyword>
<sequence>MLVGLVSAKGSPGVTTAALALASSWPRTALLLEADPFGGDVRAGLGRGEWPLSAGLAEVVVDLRSIDIHEALNQRVHRPAPYAPPVLAGLGCVGQAPSVPWSRLGAELARLAGADVVADCGRFTPADGVAPLLQVCDALVLVTNSSLRAVRAAARIAPQLQAELAVAPDDPHVMVLVIGADCPYSVAEIAQGCRLPPLGELPDDRRAAGVWSDGDPTWRAFPRSPLQREARRLATKLASLGTRGRRSA</sequence>
<evidence type="ECO:0000313" key="1">
    <source>
        <dbReference type="EMBL" id="TQM09806.1"/>
    </source>
</evidence>
<reference evidence="1 2" key="1">
    <citation type="submission" date="2019-06" db="EMBL/GenBank/DDBJ databases">
        <title>Sequencing the genomes of 1000 actinobacteria strains.</title>
        <authorList>
            <person name="Klenk H.-P."/>
        </authorList>
    </citation>
    <scope>NUCLEOTIDE SEQUENCE [LARGE SCALE GENOMIC DNA]</scope>
    <source>
        <strain evidence="1 2">DSM 45301</strain>
    </source>
</reference>
<dbReference type="Gene3D" id="3.40.50.300">
    <property type="entry name" value="P-loop containing nucleotide triphosphate hydrolases"/>
    <property type="match status" value="1"/>
</dbReference>
<keyword evidence="1" id="KW-0282">Flagellum</keyword>
<organism evidence="1 2">
    <name type="scientific">Pseudonocardia kunmingensis</name>
    <dbReference type="NCBI Taxonomy" id="630975"/>
    <lineage>
        <taxon>Bacteria</taxon>
        <taxon>Bacillati</taxon>
        <taxon>Actinomycetota</taxon>
        <taxon>Actinomycetes</taxon>
        <taxon>Pseudonocardiales</taxon>
        <taxon>Pseudonocardiaceae</taxon>
        <taxon>Pseudonocardia</taxon>
    </lineage>
</organism>
<comment type="caution">
    <text evidence="1">The sequence shown here is derived from an EMBL/GenBank/DDBJ whole genome shotgun (WGS) entry which is preliminary data.</text>
</comment>
<protein>
    <submittedName>
        <fullName evidence="1">MinD-like ATPase involved in chromosome partitioning or flagellar assembly</fullName>
    </submittedName>
</protein>
<dbReference type="SUPFAM" id="SSF52540">
    <property type="entry name" value="P-loop containing nucleoside triphosphate hydrolases"/>
    <property type="match status" value="1"/>
</dbReference>
<keyword evidence="1" id="KW-0969">Cilium</keyword>
<keyword evidence="1" id="KW-0966">Cell projection</keyword>
<dbReference type="RefSeq" id="WP_142058224.1">
    <property type="nucleotide sequence ID" value="NZ_VFPA01000003.1"/>
</dbReference>
<evidence type="ECO:0000313" key="2">
    <source>
        <dbReference type="Proteomes" id="UP000315677"/>
    </source>
</evidence>
<dbReference type="OrthoDB" id="5243870at2"/>
<gene>
    <name evidence="1" type="ORF">FB558_5579</name>
</gene>
<dbReference type="EMBL" id="VFPA01000003">
    <property type="protein sequence ID" value="TQM09806.1"/>
    <property type="molecule type" value="Genomic_DNA"/>
</dbReference>
<accession>A0A543DKE5</accession>
<proteinExistence type="predicted"/>